<dbReference type="InterPro" id="IPR004635">
    <property type="entry name" value="Pept_S49_SppA"/>
</dbReference>
<dbReference type="PANTHER" id="PTHR42987">
    <property type="entry name" value="PEPTIDASE S49"/>
    <property type="match status" value="1"/>
</dbReference>
<dbReference type="Pfam" id="PF01343">
    <property type="entry name" value="Peptidase_S49"/>
    <property type="match status" value="1"/>
</dbReference>
<dbReference type="RefSeq" id="WP_144999062.1">
    <property type="nucleotide sequence ID" value="NZ_CP036281.1"/>
</dbReference>
<dbReference type="AlphaFoldDB" id="A0A518CTY4"/>
<dbReference type="Gene3D" id="3.90.226.10">
    <property type="entry name" value="2-enoyl-CoA Hydratase, Chain A, domain 1"/>
    <property type="match status" value="1"/>
</dbReference>
<evidence type="ECO:0000259" key="6">
    <source>
        <dbReference type="Pfam" id="PF01343"/>
    </source>
</evidence>
<protein>
    <submittedName>
        <fullName evidence="7">Signal peptide peptidase SppA</fullName>
        <ecNumber evidence="7">3.4.21.-</ecNumber>
    </submittedName>
</protein>
<dbReference type="SUPFAM" id="SSF52096">
    <property type="entry name" value="ClpP/crotonase"/>
    <property type="match status" value="1"/>
</dbReference>
<keyword evidence="3 7" id="KW-0378">Hydrolase</keyword>
<dbReference type="GO" id="GO:0006508">
    <property type="term" value="P:proteolysis"/>
    <property type="evidence" value="ECO:0007669"/>
    <property type="project" value="UniProtKB-KW"/>
</dbReference>
<evidence type="ECO:0000256" key="4">
    <source>
        <dbReference type="ARBA" id="ARBA00022825"/>
    </source>
</evidence>
<gene>
    <name evidence="7" type="primary">sppA_3</name>
    <name evidence="7" type="ORF">Pla110_44320</name>
</gene>
<proteinExistence type="inferred from homology"/>
<feature type="compositionally biased region" description="Basic and acidic residues" evidence="5">
    <location>
        <begin position="374"/>
        <end position="391"/>
    </location>
</feature>
<dbReference type="EC" id="3.4.21.-" evidence="7"/>
<sequence>METNNLPAISPLTDLNVPHMDQYFGVWVMKEDVLKQAVNRANGMNLKVHVESARGEQAAEPNAAVRSDFPVHKGGIAQVTISGTMMKFSSSMSSSTSTVRARRQIRAAANDEEVQAILLSIDSPGGTVSGTKDLADDIAAAAKRKPVYAFIEDLGASAAYWVASQATKVYSNETALVGSIGVFSTIYDYSKQAEELGIKVHVVRAGQHKGAGVPGTEVTEEQLAEWQSIVDTYYDHFVNAVATGRAMNASQARQLADGRVHIGKAAHDLGLTDGVRTYDEVLAEMRSGGGSRRAQAADTTQKESKPMSKSTDTNETTATAASVKELRAACPKADEKFLLEQLEQNATLEAAQQNYIQHLEASHETLATENQTLKAEKEEQEKEAAKSKDAKTGVGALGNGKASAAGDDDGDPAAAWKAAINENVAKGMSRERATMEANRQNPGLREAMLAAASSSK</sequence>
<evidence type="ECO:0000313" key="8">
    <source>
        <dbReference type="Proteomes" id="UP000317178"/>
    </source>
</evidence>
<comment type="similarity">
    <text evidence="1">Belongs to the peptidase S49 family.</text>
</comment>
<feature type="compositionally biased region" description="Polar residues" evidence="5">
    <location>
        <begin position="307"/>
        <end position="319"/>
    </location>
</feature>
<keyword evidence="2" id="KW-0645">Protease</keyword>
<dbReference type="OrthoDB" id="282590at2"/>
<dbReference type="KEGG" id="plon:Pla110_44320"/>
<dbReference type="NCBIfam" id="TIGR00706">
    <property type="entry name" value="SppA_dom"/>
    <property type="match status" value="1"/>
</dbReference>
<dbReference type="InterPro" id="IPR047272">
    <property type="entry name" value="S49_SppA_C"/>
</dbReference>
<keyword evidence="8" id="KW-1185">Reference proteome</keyword>
<dbReference type="InterPro" id="IPR002142">
    <property type="entry name" value="Peptidase_S49"/>
</dbReference>
<evidence type="ECO:0000256" key="5">
    <source>
        <dbReference type="SAM" id="MobiDB-lite"/>
    </source>
</evidence>
<feature type="region of interest" description="Disordered" evidence="5">
    <location>
        <begin position="427"/>
        <end position="456"/>
    </location>
</feature>
<feature type="region of interest" description="Disordered" evidence="5">
    <location>
        <begin position="374"/>
        <end position="413"/>
    </location>
</feature>
<evidence type="ECO:0000256" key="3">
    <source>
        <dbReference type="ARBA" id="ARBA00022801"/>
    </source>
</evidence>
<reference evidence="7 8" key="1">
    <citation type="submission" date="2019-02" db="EMBL/GenBank/DDBJ databases">
        <title>Deep-cultivation of Planctomycetes and their phenomic and genomic characterization uncovers novel biology.</title>
        <authorList>
            <person name="Wiegand S."/>
            <person name="Jogler M."/>
            <person name="Boedeker C."/>
            <person name="Pinto D."/>
            <person name="Vollmers J."/>
            <person name="Rivas-Marin E."/>
            <person name="Kohn T."/>
            <person name="Peeters S.H."/>
            <person name="Heuer A."/>
            <person name="Rast P."/>
            <person name="Oberbeckmann S."/>
            <person name="Bunk B."/>
            <person name="Jeske O."/>
            <person name="Meyerdierks A."/>
            <person name="Storesund J.E."/>
            <person name="Kallscheuer N."/>
            <person name="Luecker S."/>
            <person name="Lage O.M."/>
            <person name="Pohl T."/>
            <person name="Merkel B.J."/>
            <person name="Hornburger P."/>
            <person name="Mueller R.-W."/>
            <person name="Bruemmer F."/>
            <person name="Labrenz M."/>
            <person name="Spormann A.M."/>
            <person name="Op den Camp H."/>
            <person name="Overmann J."/>
            <person name="Amann R."/>
            <person name="Jetten M.S.M."/>
            <person name="Mascher T."/>
            <person name="Medema M.H."/>
            <person name="Devos D.P."/>
            <person name="Kaster A.-K."/>
            <person name="Ovreas L."/>
            <person name="Rohde M."/>
            <person name="Galperin M.Y."/>
            <person name="Jogler C."/>
        </authorList>
    </citation>
    <scope>NUCLEOTIDE SEQUENCE [LARGE SCALE GENOMIC DNA]</scope>
    <source>
        <strain evidence="7 8">Pla110</strain>
    </source>
</reference>
<keyword evidence="4" id="KW-0720">Serine protease</keyword>
<dbReference type="GO" id="GO:0008236">
    <property type="term" value="F:serine-type peptidase activity"/>
    <property type="evidence" value="ECO:0007669"/>
    <property type="project" value="UniProtKB-KW"/>
</dbReference>
<dbReference type="InterPro" id="IPR029045">
    <property type="entry name" value="ClpP/crotonase-like_dom_sf"/>
</dbReference>
<feature type="domain" description="Peptidase S49" evidence="6">
    <location>
        <begin position="141"/>
        <end position="287"/>
    </location>
</feature>
<accession>A0A518CTY4</accession>
<dbReference type="EMBL" id="CP036281">
    <property type="protein sequence ID" value="QDU82671.1"/>
    <property type="molecule type" value="Genomic_DNA"/>
</dbReference>
<dbReference type="PANTHER" id="PTHR42987:SF4">
    <property type="entry name" value="PROTEASE SOHB-RELATED"/>
    <property type="match status" value="1"/>
</dbReference>
<organism evidence="7 8">
    <name type="scientific">Polystyrenella longa</name>
    <dbReference type="NCBI Taxonomy" id="2528007"/>
    <lineage>
        <taxon>Bacteria</taxon>
        <taxon>Pseudomonadati</taxon>
        <taxon>Planctomycetota</taxon>
        <taxon>Planctomycetia</taxon>
        <taxon>Planctomycetales</taxon>
        <taxon>Planctomycetaceae</taxon>
        <taxon>Polystyrenella</taxon>
    </lineage>
</organism>
<name>A0A518CTY4_9PLAN</name>
<evidence type="ECO:0000313" key="7">
    <source>
        <dbReference type="EMBL" id="QDU82671.1"/>
    </source>
</evidence>
<dbReference type="CDD" id="cd07023">
    <property type="entry name" value="S49_Sppa_N_C"/>
    <property type="match status" value="1"/>
</dbReference>
<dbReference type="Gene3D" id="6.20.330.10">
    <property type="match status" value="1"/>
</dbReference>
<evidence type="ECO:0000256" key="1">
    <source>
        <dbReference type="ARBA" id="ARBA00008683"/>
    </source>
</evidence>
<feature type="region of interest" description="Disordered" evidence="5">
    <location>
        <begin position="285"/>
        <end position="319"/>
    </location>
</feature>
<evidence type="ECO:0000256" key="2">
    <source>
        <dbReference type="ARBA" id="ARBA00022670"/>
    </source>
</evidence>
<dbReference type="Proteomes" id="UP000317178">
    <property type="component" value="Chromosome"/>
</dbReference>